<evidence type="ECO:0000313" key="1">
    <source>
        <dbReference type="EMBL" id="MDR4950656.1"/>
    </source>
</evidence>
<dbReference type="RefSeq" id="WP_309521220.1">
    <property type="nucleotide sequence ID" value="NZ_JAVIXS010000001.1"/>
</dbReference>
<dbReference type="Proteomes" id="UP001260959">
    <property type="component" value="Unassembled WGS sequence"/>
</dbReference>
<sequence length="202" mass="23066">MKKILFASILALSLLSCGENKSQQPPGVENAVDNAESSVSGTIKKNTRYSSREGNLVHEIYQELIKNDKTLQDLDTRIENIQKEAENSISEYDDIIGKSETYYNDAMALSNSVTDSVTKKQIEKEIKASSEKYDIKTQTIRDLIAKIKANRTTLHDQYLVFKIRKTLPEIEKYQTAHPLKADNLNQFINKQNQLLEELKKLK</sequence>
<evidence type="ECO:0000313" key="2">
    <source>
        <dbReference type="Proteomes" id="UP001260959"/>
    </source>
</evidence>
<comment type="caution">
    <text evidence="1">The sequence shown here is derived from an EMBL/GenBank/DDBJ whole genome shotgun (WGS) entry which is preliminary data.</text>
</comment>
<accession>A0ABU1DZ39</accession>
<evidence type="ECO:0008006" key="3">
    <source>
        <dbReference type="Google" id="ProtNLM"/>
    </source>
</evidence>
<protein>
    <recommendedName>
        <fullName evidence="3">Lipoprotein</fullName>
    </recommendedName>
</protein>
<gene>
    <name evidence="1" type="ORF">REB14_00500</name>
</gene>
<proteinExistence type="predicted"/>
<keyword evidence="2" id="KW-1185">Reference proteome</keyword>
<dbReference type="EMBL" id="JAVIXS010000001">
    <property type="protein sequence ID" value="MDR4950656.1"/>
    <property type="molecule type" value="Genomic_DNA"/>
</dbReference>
<dbReference type="PROSITE" id="PS51257">
    <property type="entry name" value="PROKAR_LIPOPROTEIN"/>
    <property type="match status" value="1"/>
</dbReference>
<organism evidence="1 2">
    <name type="scientific">Chryseobacterium metallicongregator</name>
    <dbReference type="NCBI Taxonomy" id="3073042"/>
    <lineage>
        <taxon>Bacteria</taxon>
        <taxon>Pseudomonadati</taxon>
        <taxon>Bacteroidota</taxon>
        <taxon>Flavobacteriia</taxon>
        <taxon>Flavobacteriales</taxon>
        <taxon>Weeksellaceae</taxon>
        <taxon>Chryseobacterium group</taxon>
        <taxon>Chryseobacterium</taxon>
    </lineage>
</organism>
<name>A0ABU1DZ39_9FLAO</name>
<reference evidence="1 2" key="1">
    <citation type="submission" date="2023-08" db="EMBL/GenBank/DDBJ databases">
        <authorList>
            <person name="Maltman C."/>
        </authorList>
    </citation>
    <scope>NUCLEOTIDE SEQUENCE [LARGE SCALE GENOMIC DNA]</scope>
    <source>
        <strain evidence="1 2">ES2</strain>
    </source>
</reference>